<feature type="region of interest" description="Disordered" evidence="1">
    <location>
        <begin position="1"/>
        <end position="89"/>
    </location>
</feature>
<sequence length="89" mass="9422">MANGPKGGKTQRGAPNLAKRGGSHDVIRYPVGPQKRTGECEWAIRKKPPTSPQTESEEDRRAPAYKNIGSGRQGQPGGGAAGTVLGERR</sequence>
<comment type="caution">
    <text evidence="2">The sequence shown here is derived from an EMBL/GenBank/DDBJ whole genome shotgun (WGS) entry which is preliminary data.</text>
</comment>
<dbReference type="AlphaFoldDB" id="A0AAV6TJH6"/>
<protein>
    <submittedName>
        <fullName evidence="2">Uncharacterized protein</fullName>
    </submittedName>
</protein>
<dbReference type="EMBL" id="JAFNEN010003492">
    <property type="protein sequence ID" value="KAG8171838.1"/>
    <property type="molecule type" value="Genomic_DNA"/>
</dbReference>
<dbReference type="Proteomes" id="UP000827092">
    <property type="component" value="Unassembled WGS sequence"/>
</dbReference>
<evidence type="ECO:0000256" key="1">
    <source>
        <dbReference type="SAM" id="MobiDB-lite"/>
    </source>
</evidence>
<proteinExistence type="predicted"/>
<accession>A0AAV6TJH6</accession>
<reference evidence="2 3" key="1">
    <citation type="journal article" date="2022" name="Nat. Ecol. Evol.">
        <title>A masculinizing supergene underlies an exaggerated male reproductive morph in a spider.</title>
        <authorList>
            <person name="Hendrickx F."/>
            <person name="De Corte Z."/>
            <person name="Sonet G."/>
            <person name="Van Belleghem S.M."/>
            <person name="Kostlbacher S."/>
            <person name="Vangestel C."/>
        </authorList>
    </citation>
    <scope>NUCLEOTIDE SEQUENCE [LARGE SCALE GENOMIC DNA]</scope>
    <source>
        <strain evidence="2">W744_W776</strain>
    </source>
</reference>
<evidence type="ECO:0000313" key="2">
    <source>
        <dbReference type="EMBL" id="KAG8171838.1"/>
    </source>
</evidence>
<evidence type="ECO:0000313" key="3">
    <source>
        <dbReference type="Proteomes" id="UP000827092"/>
    </source>
</evidence>
<keyword evidence="3" id="KW-1185">Reference proteome</keyword>
<name>A0AAV6TJH6_9ARAC</name>
<feature type="compositionally biased region" description="Gly residues" evidence="1">
    <location>
        <begin position="71"/>
        <end position="81"/>
    </location>
</feature>
<organism evidence="2 3">
    <name type="scientific">Oedothorax gibbosus</name>
    <dbReference type="NCBI Taxonomy" id="931172"/>
    <lineage>
        <taxon>Eukaryota</taxon>
        <taxon>Metazoa</taxon>
        <taxon>Ecdysozoa</taxon>
        <taxon>Arthropoda</taxon>
        <taxon>Chelicerata</taxon>
        <taxon>Arachnida</taxon>
        <taxon>Araneae</taxon>
        <taxon>Araneomorphae</taxon>
        <taxon>Entelegynae</taxon>
        <taxon>Araneoidea</taxon>
        <taxon>Linyphiidae</taxon>
        <taxon>Erigoninae</taxon>
        <taxon>Oedothorax</taxon>
    </lineage>
</organism>
<gene>
    <name evidence="2" type="ORF">JTE90_029717</name>
</gene>